<evidence type="ECO:0000256" key="1">
    <source>
        <dbReference type="SAM" id="MobiDB-lite"/>
    </source>
</evidence>
<feature type="region of interest" description="Disordered" evidence="1">
    <location>
        <begin position="320"/>
        <end position="357"/>
    </location>
</feature>
<feature type="compositionally biased region" description="Pro residues" evidence="1">
    <location>
        <begin position="728"/>
        <end position="737"/>
    </location>
</feature>
<sequence length="837" mass="89892">MLDREISPVWHDRFARLIVRNLPNLPEVLALDIHCGTGRGTGELLHRLGAGAKILAIDPDEGALELAKTRIRAEWKNRVYFKPGHFDDVTAMADDSYNLVVANLVLGESVDLEPALGEMIRVGKIGGRILATVPLHGTWEEVEDIFAEILRDAGMTAALRRLEALRAIRPTGPQLGKMLRNLGAVEDDYVIEHERFQLLFPSGREFLFAPVIEHGPLQMWKAVIGKDGAPQELFWRLKEAIDTYYSGHVLAVTVHAGLIHVEVAKGTARPGPRLAARFWRHYPELDKLWGGLAVGYARVSDPILPFSESDVSDFDLDIDVDESDPRRRTGAMRALRQTGRQPAVETPSPEDFGLRFRESSEVRSLDAESSGLRARIPGSEASGLRALSQLRDSEISTVRPASTFRPAPVPVDEDDFSELNNPDTRSHRTVRAGRAAEPAPTSEHDEDISRLAESEDDFSALNDIPLLPRRQHSGGLRRSPSESSAARPVPAELRGDGESSAHRALAELALRPGDSATAGRRPSGPIPQARRLEPSSGQARRPLSSPTPEARRAETDAAASGRRPLADAESSGRRPADAETSDRRPAADAAVSGKRPFADAETSGATDRRAIADAAASGRRPLADAETSGATDRRAIADAAASGKRPLADAETSGARSLPGAAASGSRALSDSASGKRPLPELRKPSGPLESAERTPSAPSAAAAPELRRSPSDPAAEPSSPRPAARPAAPPEAPKPSLPSFRLPEPKASASTSGSTFRPPSFKPPGEDSLPPVKNAFRPPPSPEPDDEEEPEEIDELEPVDELEPDDEPAPVVTAPRPPPPKAPPPRPPSLSPDKKK</sequence>
<dbReference type="SUPFAM" id="SSF53335">
    <property type="entry name" value="S-adenosyl-L-methionine-dependent methyltransferases"/>
    <property type="match status" value="1"/>
</dbReference>
<dbReference type="InterPro" id="IPR025714">
    <property type="entry name" value="Methyltranfer_dom"/>
</dbReference>
<feature type="compositionally biased region" description="Low complexity" evidence="1">
    <location>
        <begin position="712"/>
        <end position="727"/>
    </location>
</feature>
<keyword evidence="3" id="KW-0489">Methyltransferase</keyword>
<dbReference type="Proteomes" id="UP001164459">
    <property type="component" value="Chromosome"/>
</dbReference>
<feature type="compositionally biased region" description="Low complexity" evidence="1">
    <location>
        <begin position="694"/>
        <end position="705"/>
    </location>
</feature>
<feature type="compositionally biased region" description="Basic and acidic residues" evidence="1">
    <location>
        <begin position="564"/>
        <end position="586"/>
    </location>
</feature>
<dbReference type="Gene3D" id="3.40.50.150">
    <property type="entry name" value="Vaccinia Virus protein VP39"/>
    <property type="match status" value="1"/>
</dbReference>
<feature type="region of interest" description="Disordered" evidence="1">
    <location>
        <begin position="397"/>
        <end position="837"/>
    </location>
</feature>
<feature type="domain" description="Methyltransferase" evidence="2">
    <location>
        <begin position="30"/>
        <end position="133"/>
    </location>
</feature>
<evidence type="ECO:0000313" key="3">
    <source>
        <dbReference type="EMBL" id="WAS93636.1"/>
    </source>
</evidence>
<proteinExistence type="predicted"/>
<feature type="compositionally biased region" description="Basic and acidic residues" evidence="1">
    <location>
        <begin position="493"/>
        <end position="505"/>
    </location>
</feature>
<reference evidence="3" key="1">
    <citation type="submission" date="2022-11" db="EMBL/GenBank/DDBJ databases">
        <title>Minimal conservation of predation-associated metabolite biosynthetic gene clusters underscores biosynthetic potential of Myxococcota including descriptions for ten novel species: Archangium lansinium sp. nov., Myxococcus landrumus sp. nov., Nannocystis bai.</title>
        <authorList>
            <person name="Ahearne A."/>
            <person name="Stevens C."/>
            <person name="Dowd S."/>
        </authorList>
    </citation>
    <scope>NUCLEOTIDE SEQUENCE</scope>
    <source>
        <strain evidence="3">Fl3</strain>
    </source>
</reference>
<organism evidence="3 4">
    <name type="scientific">Nannocystis punicea</name>
    <dbReference type="NCBI Taxonomy" id="2995304"/>
    <lineage>
        <taxon>Bacteria</taxon>
        <taxon>Pseudomonadati</taxon>
        <taxon>Myxococcota</taxon>
        <taxon>Polyangia</taxon>
        <taxon>Nannocystales</taxon>
        <taxon>Nannocystaceae</taxon>
        <taxon>Nannocystis</taxon>
    </lineage>
</organism>
<feature type="compositionally biased region" description="Acidic residues" evidence="1">
    <location>
        <begin position="784"/>
        <end position="809"/>
    </location>
</feature>
<dbReference type="GO" id="GO:0008168">
    <property type="term" value="F:methyltransferase activity"/>
    <property type="evidence" value="ECO:0007669"/>
    <property type="project" value="UniProtKB-KW"/>
</dbReference>
<keyword evidence="4" id="KW-1185">Reference proteome</keyword>
<name>A0ABY7H306_9BACT</name>
<protein>
    <submittedName>
        <fullName evidence="3">Methyltransferase domain-containing protein</fullName>
    </submittedName>
</protein>
<feature type="compositionally biased region" description="Low complexity" evidence="1">
    <location>
        <begin position="477"/>
        <end position="492"/>
    </location>
</feature>
<evidence type="ECO:0000313" key="4">
    <source>
        <dbReference type="Proteomes" id="UP001164459"/>
    </source>
</evidence>
<dbReference type="GO" id="GO:0032259">
    <property type="term" value="P:methylation"/>
    <property type="evidence" value="ECO:0007669"/>
    <property type="project" value="UniProtKB-KW"/>
</dbReference>
<evidence type="ECO:0000259" key="2">
    <source>
        <dbReference type="Pfam" id="PF13847"/>
    </source>
</evidence>
<accession>A0ABY7H306</accession>
<gene>
    <name evidence="3" type="ORF">O0S08_46485</name>
</gene>
<keyword evidence="3" id="KW-0808">Transferase</keyword>
<dbReference type="Pfam" id="PF13847">
    <property type="entry name" value="Methyltransf_31"/>
    <property type="match status" value="1"/>
</dbReference>
<dbReference type="InterPro" id="IPR029063">
    <property type="entry name" value="SAM-dependent_MTases_sf"/>
</dbReference>
<feature type="compositionally biased region" description="Polar residues" evidence="1">
    <location>
        <begin position="749"/>
        <end position="758"/>
    </location>
</feature>
<dbReference type="RefSeq" id="WP_269035977.1">
    <property type="nucleotide sequence ID" value="NZ_CP114040.1"/>
</dbReference>
<feature type="compositionally biased region" description="Pro residues" evidence="1">
    <location>
        <begin position="816"/>
        <end position="831"/>
    </location>
</feature>
<dbReference type="EMBL" id="CP114040">
    <property type="protein sequence ID" value="WAS93636.1"/>
    <property type="molecule type" value="Genomic_DNA"/>
</dbReference>